<evidence type="ECO:0000313" key="3">
    <source>
        <dbReference type="Proteomes" id="UP001227162"/>
    </source>
</evidence>
<proteinExistence type="predicted"/>
<feature type="chain" id="PRO_5042492573" evidence="1">
    <location>
        <begin position="23"/>
        <end position="85"/>
    </location>
</feature>
<dbReference type="RefSeq" id="WP_317626716.1">
    <property type="nucleotide sequence ID" value="NZ_JANFFA010000003.1"/>
</dbReference>
<accession>A0AAJ1UAW5</accession>
<dbReference type="AlphaFoldDB" id="A0AAJ1UAW5"/>
<evidence type="ECO:0000313" key="2">
    <source>
        <dbReference type="EMBL" id="MDQ2095115.1"/>
    </source>
</evidence>
<sequence length="85" mass="8788">MKLMIATLGTAAALMTATAASADYTYQDQYMTNLNGTTTGEAKLVSISNEPAGPSSDFSVEGVRQFTVFSGSDMTADALGPRGGR</sequence>
<keyword evidence="3" id="KW-1185">Reference proteome</keyword>
<reference evidence="2" key="1">
    <citation type="submission" date="2022-07" db="EMBL/GenBank/DDBJ databases">
        <authorList>
            <person name="Otstavnykh N."/>
            <person name="Isaeva M."/>
            <person name="Bystritskaya E."/>
        </authorList>
    </citation>
    <scope>NUCLEOTIDE SEQUENCE</scope>
    <source>
        <strain evidence="2">10Alg 79</strain>
    </source>
</reference>
<feature type="signal peptide" evidence="1">
    <location>
        <begin position="1"/>
        <end position="22"/>
    </location>
</feature>
<dbReference type="EMBL" id="JANFFA010000003">
    <property type="protein sequence ID" value="MDQ2095115.1"/>
    <property type="molecule type" value="Genomic_DNA"/>
</dbReference>
<protein>
    <submittedName>
        <fullName evidence="2">Uncharacterized protein</fullName>
    </submittedName>
</protein>
<organism evidence="2 3">
    <name type="scientific">Rhodalgimonas zhirmunskyi</name>
    <dbReference type="NCBI Taxonomy" id="2964767"/>
    <lineage>
        <taxon>Bacteria</taxon>
        <taxon>Pseudomonadati</taxon>
        <taxon>Pseudomonadota</taxon>
        <taxon>Alphaproteobacteria</taxon>
        <taxon>Rhodobacterales</taxon>
        <taxon>Roseobacteraceae</taxon>
        <taxon>Rhodalgimonas</taxon>
    </lineage>
</organism>
<name>A0AAJ1UAW5_9RHOB</name>
<keyword evidence="1" id="KW-0732">Signal</keyword>
<gene>
    <name evidence="2" type="ORF">NOI20_13410</name>
</gene>
<dbReference type="Proteomes" id="UP001227162">
    <property type="component" value="Unassembled WGS sequence"/>
</dbReference>
<evidence type="ECO:0000256" key="1">
    <source>
        <dbReference type="SAM" id="SignalP"/>
    </source>
</evidence>
<comment type="caution">
    <text evidence="2">The sequence shown here is derived from an EMBL/GenBank/DDBJ whole genome shotgun (WGS) entry which is preliminary data.</text>
</comment>
<reference evidence="2" key="2">
    <citation type="submission" date="2023-04" db="EMBL/GenBank/DDBJ databases">
        <title>'Rhodoalgimonas zhirmunskyi' gen. nov., isolated from a red alga.</title>
        <authorList>
            <person name="Nedashkovskaya O.I."/>
            <person name="Otstavnykh N.Y."/>
            <person name="Bystritskaya E.P."/>
            <person name="Balabanova L.A."/>
            <person name="Isaeva M.P."/>
        </authorList>
    </citation>
    <scope>NUCLEOTIDE SEQUENCE</scope>
    <source>
        <strain evidence="2">10Alg 79</strain>
    </source>
</reference>